<proteinExistence type="predicted"/>
<gene>
    <name evidence="2" type="ORF">C8J25_107282</name>
</gene>
<feature type="region of interest" description="Disordered" evidence="1">
    <location>
        <begin position="89"/>
        <end position="108"/>
    </location>
</feature>
<sequence length="1011" mass="105346">MALTINNPKYGNILVVADTIAELRTVSTKQIQDGYSAIVAGDLSPGDGFGGLLVWNATSTAADDSRTVIASSDGQPGRWVKIAVGQTGATGATGAQGSPSTVPGPQGPVGPVGTVTPEVVNARDAAQLAATSSATSANTANIAATNSQTQANRSADFAGAAQAAAAGAIYPDTTTALAAVTTEGAPFLVQGGPNNAYATLYRNVAGAAASQNLSIPSAAALADLKANYSAQSIKAVTAGGDLPNGTPIGSGAWLIPPATGATIAATNPDVTRKGVKYVVKVAPGSGVAFQVNHQHAVDIGQYVYGSVIVTKANGAAYPVKSGATEYLTIGNVPQNGGVQQGFAQSDAAAVVKVEDISANSRRYVLGGQLTTVAGPLNFSFIYVQNTTATEIQVSGFAIATAPSKASDIDYTDYDPTQTGALDVRLDAVETATGNIAEPIPAGGDLPNGAPKYNGSWLVPPASGSITPATNATLLSLGVEYEHHLVTNDGSYFRIDLPSDVYAANGDFVMGSVILRKNTATAWSSIEAAGEFLTISCIPTDNATQNNVSVTAGATRTFEVISDNIRRYKITAQLTTLSSPLDWVIVYPHAFPAEMWVSGFAFATSNRPIVDLDYTEFDYARGAEFNTRLTNIEAVVGTADPQPEPLMLFPSSLPVIQGQPMPLYRSRLTERGTSTAYKFAVIGRGSRLEAVRWDDGKQLAVDGARLSGSGYIIAQNATGTFRRPVNFRSSPATKTGNPTYKLLTIGDSLSQQGQTSILEAKLIAAGVPVTMLGTFKDTGGSWGETRASWAALTYTNAQTAVNSDGSGGISPVSSPSSYLALATPYGGPNDDYGPRWGSNPFIRPATGSDPTASVKNGYIFDFQSYLTRFNVAVPTSVDINLFMNDYLRGFSVADSMASLDIMVRSIRAVSPSINISFGCFGHQAEGSQTGLLTFTKAILTTYGNREAERFYVLPLWEVVDPEIGYAFAALSGANAYGVEPVSVSDGIHPPRLGTAHGQWAQLRFAHHMNLIA</sequence>
<dbReference type="RefSeq" id="WP_107955009.1">
    <property type="nucleotide sequence ID" value="NZ_QAYE01000007.1"/>
</dbReference>
<accession>A0A2T5U266</accession>
<dbReference type="AlphaFoldDB" id="A0A2T5U266"/>
<dbReference type="Proteomes" id="UP000244013">
    <property type="component" value="Unassembled WGS sequence"/>
</dbReference>
<name>A0A2T5U266_9SPHN</name>
<dbReference type="OrthoDB" id="7586294at2"/>
<organism evidence="2 3">
    <name type="scientific">Sphingomonas faeni</name>
    <dbReference type="NCBI Taxonomy" id="185950"/>
    <lineage>
        <taxon>Bacteria</taxon>
        <taxon>Pseudomonadati</taxon>
        <taxon>Pseudomonadota</taxon>
        <taxon>Alphaproteobacteria</taxon>
        <taxon>Sphingomonadales</taxon>
        <taxon>Sphingomonadaceae</taxon>
        <taxon>Sphingomonas</taxon>
    </lineage>
</organism>
<evidence type="ECO:0000313" key="3">
    <source>
        <dbReference type="Proteomes" id="UP000244013"/>
    </source>
</evidence>
<dbReference type="GeneID" id="91006910"/>
<evidence type="ECO:0000256" key="1">
    <source>
        <dbReference type="SAM" id="MobiDB-lite"/>
    </source>
</evidence>
<dbReference type="EMBL" id="QAYE01000007">
    <property type="protein sequence ID" value="PTW45597.1"/>
    <property type="molecule type" value="Genomic_DNA"/>
</dbReference>
<protein>
    <submittedName>
        <fullName evidence="2">Uncharacterized protein</fullName>
    </submittedName>
</protein>
<evidence type="ECO:0000313" key="2">
    <source>
        <dbReference type="EMBL" id="PTW45597.1"/>
    </source>
</evidence>
<reference evidence="2 3" key="1">
    <citation type="submission" date="2018-04" db="EMBL/GenBank/DDBJ databases">
        <title>Genomic Encyclopedia of Type Strains, Phase III (KMG-III): the genomes of soil and plant-associated and newly described type strains.</title>
        <authorList>
            <person name="Whitman W."/>
        </authorList>
    </citation>
    <scope>NUCLEOTIDE SEQUENCE [LARGE SCALE GENOMIC DNA]</scope>
    <source>
        <strain evidence="2 3">MA-olki</strain>
    </source>
</reference>
<comment type="caution">
    <text evidence="2">The sequence shown here is derived from an EMBL/GenBank/DDBJ whole genome shotgun (WGS) entry which is preliminary data.</text>
</comment>